<keyword evidence="2" id="KW-1185">Reference proteome</keyword>
<protein>
    <submittedName>
        <fullName evidence="1">Uncharacterized protein</fullName>
    </submittedName>
</protein>
<name>A0ABP8KQ06_9BACT</name>
<reference evidence="2" key="1">
    <citation type="journal article" date="2019" name="Int. J. Syst. Evol. Microbiol.">
        <title>The Global Catalogue of Microorganisms (GCM) 10K type strain sequencing project: providing services to taxonomists for standard genome sequencing and annotation.</title>
        <authorList>
            <consortium name="The Broad Institute Genomics Platform"/>
            <consortium name="The Broad Institute Genome Sequencing Center for Infectious Disease"/>
            <person name="Wu L."/>
            <person name="Ma J."/>
        </authorList>
    </citation>
    <scope>NUCLEOTIDE SEQUENCE [LARGE SCALE GENOMIC DNA]</scope>
    <source>
        <strain evidence="2">JCM 17925</strain>
    </source>
</reference>
<dbReference type="EMBL" id="BAABHB010000009">
    <property type="protein sequence ID" value="GAA4412307.1"/>
    <property type="molecule type" value="Genomic_DNA"/>
</dbReference>
<proteinExistence type="predicted"/>
<gene>
    <name evidence="1" type="ORF">GCM10023187_39230</name>
</gene>
<organism evidence="1 2">
    <name type="scientific">Nibrella viscosa</name>
    <dbReference type="NCBI Taxonomy" id="1084524"/>
    <lineage>
        <taxon>Bacteria</taxon>
        <taxon>Pseudomonadati</taxon>
        <taxon>Bacteroidota</taxon>
        <taxon>Cytophagia</taxon>
        <taxon>Cytophagales</taxon>
        <taxon>Spirosomataceae</taxon>
        <taxon>Nibrella</taxon>
    </lineage>
</organism>
<evidence type="ECO:0000313" key="2">
    <source>
        <dbReference type="Proteomes" id="UP001500936"/>
    </source>
</evidence>
<comment type="caution">
    <text evidence="1">The sequence shown here is derived from an EMBL/GenBank/DDBJ whole genome shotgun (WGS) entry which is preliminary data.</text>
</comment>
<sequence>MAGQSIDKSSEVLQRDVDKWKSAEDTLTNYRNYISRRDDPFALHYIDLLFVSNYKGGNSIIGGTEQEVNQTLTGHSKHLRLINSRFHGKSLQNLSEDEFQELNKLMYKAFEICKDSNSFIKGFGIAYCAALYHMQFPILIPLIDRRVLINSGIVDSNNKKLFAGTQVKHMESYYQELTARIYQDVKVTGQFEDIRAWDRYYFIQNLTRKLNEL</sequence>
<dbReference type="Proteomes" id="UP001500936">
    <property type="component" value="Unassembled WGS sequence"/>
</dbReference>
<accession>A0ABP8KQ06</accession>
<evidence type="ECO:0000313" key="1">
    <source>
        <dbReference type="EMBL" id="GAA4412307.1"/>
    </source>
</evidence>
<dbReference type="RefSeq" id="WP_345269636.1">
    <property type="nucleotide sequence ID" value="NZ_BAABHB010000009.1"/>
</dbReference>